<comment type="subcellular location">
    <subcellularLocation>
        <location evidence="1">Cell outer membrane</location>
    </subcellularLocation>
</comment>
<evidence type="ECO:0000256" key="5">
    <source>
        <dbReference type="ARBA" id="ARBA00023237"/>
    </source>
</evidence>
<dbReference type="STRING" id="282199.GCA_001049735_01175"/>
<protein>
    <submittedName>
        <fullName evidence="7">Type I secretion outer membrane protein, TolC family</fullName>
    </submittedName>
</protein>
<dbReference type="Proteomes" id="UP000048949">
    <property type="component" value="Unassembled WGS sequence"/>
</dbReference>
<dbReference type="GO" id="GO:1990281">
    <property type="term" value="C:efflux pump complex"/>
    <property type="evidence" value="ECO:0007669"/>
    <property type="project" value="TreeGrafter"/>
</dbReference>
<evidence type="ECO:0000256" key="4">
    <source>
        <dbReference type="ARBA" id="ARBA00023136"/>
    </source>
</evidence>
<keyword evidence="5" id="KW-0998">Cell outer membrane</keyword>
<evidence type="ECO:0000313" key="8">
    <source>
        <dbReference type="Proteomes" id="UP000048949"/>
    </source>
</evidence>
<feature type="coiled-coil region" evidence="6">
    <location>
        <begin position="326"/>
        <end position="371"/>
    </location>
</feature>
<organism evidence="7 8">
    <name type="scientific">Nereida ignava</name>
    <dbReference type="NCBI Taxonomy" id="282199"/>
    <lineage>
        <taxon>Bacteria</taxon>
        <taxon>Pseudomonadati</taxon>
        <taxon>Pseudomonadota</taxon>
        <taxon>Alphaproteobacteria</taxon>
        <taxon>Rhodobacterales</taxon>
        <taxon>Roseobacteraceae</taxon>
        <taxon>Nereida</taxon>
    </lineage>
</organism>
<dbReference type="GO" id="GO:0009279">
    <property type="term" value="C:cell outer membrane"/>
    <property type="evidence" value="ECO:0007669"/>
    <property type="project" value="UniProtKB-SubCell"/>
</dbReference>
<evidence type="ECO:0000313" key="7">
    <source>
        <dbReference type="EMBL" id="CRK75133.1"/>
    </source>
</evidence>
<dbReference type="PANTHER" id="PTHR30026">
    <property type="entry name" value="OUTER MEMBRANE PROTEIN TOLC"/>
    <property type="match status" value="1"/>
</dbReference>
<dbReference type="SUPFAM" id="SSF56954">
    <property type="entry name" value="Outer membrane efflux proteins (OEP)"/>
    <property type="match status" value="1"/>
</dbReference>
<evidence type="ECO:0000256" key="2">
    <source>
        <dbReference type="ARBA" id="ARBA00022452"/>
    </source>
</evidence>
<keyword evidence="3" id="KW-0812">Transmembrane</keyword>
<name>A0A0U1NKU6_9RHOB</name>
<dbReference type="PANTHER" id="PTHR30026:SF20">
    <property type="entry name" value="OUTER MEMBRANE PROTEIN TOLC"/>
    <property type="match status" value="1"/>
</dbReference>
<gene>
    <name evidence="7" type="ORF">NIG5292_01176</name>
</gene>
<proteinExistence type="predicted"/>
<keyword evidence="4" id="KW-0472">Membrane</keyword>
<dbReference type="GO" id="GO:0015562">
    <property type="term" value="F:efflux transmembrane transporter activity"/>
    <property type="evidence" value="ECO:0007669"/>
    <property type="project" value="InterPro"/>
</dbReference>
<accession>A0A0U1NKU6</accession>
<dbReference type="GO" id="GO:0015288">
    <property type="term" value="F:porin activity"/>
    <property type="evidence" value="ECO:0007669"/>
    <property type="project" value="TreeGrafter"/>
</dbReference>
<sequence length="437" mass="46405">MVTFNIPKRPIIVAGIAVVVLSGCMNPLPEVTRGTKALFSPKTNSADAAQSSSSKIITTLQSRQSVLPKSSPFSEISDGVLAANARTAEAELRAAKLRSQARSKNWLPTIGPSVSLTSLGGVVASLLVEQVLFDNGKKKAERAFAAADVEVAAVNLAIDTNNRVYTGLDLYLTAQSAKARARVGKSAVERMAKFEWVMSERVRGGVSNRADLQVIHQKAAEIRSAYAQDVEEANTALAELAAMSATSIHDVMGISGIPVMSDSAEPLLVMRAHAEKDRAIAEATAARAGLLPGLTLSGSVGSDGSRGAGVSAEAENGIGFGLGSDLKAIDAQRDAAKRQVAQAVEDSNRRLAKLEQQLISVQRQQAQSQSLLDGANANLDLFEQQYDAGQRPVMDVINVYEAKIRSERAHVTHQFEVARIQLEIAKELGLLADGEEI</sequence>
<evidence type="ECO:0000256" key="3">
    <source>
        <dbReference type="ARBA" id="ARBA00022692"/>
    </source>
</evidence>
<keyword evidence="8" id="KW-1185">Reference proteome</keyword>
<dbReference type="EMBL" id="CVQV01000005">
    <property type="protein sequence ID" value="CRK75133.1"/>
    <property type="molecule type" value="Genomic_DNA"/>
</dbReference>
<dbReference type="AlphaFoldDB" id="A0A0U1NKU6"/>
<dbReference type="Gene3D" id="1.20.1600.10">
    <property type="entry name" value="Outer membrane efflux proteins (OEP)"/>
    <property type="match status" value="1"/>
</dbReference>
<evidence type="ECO:0000256" key="1">
    <source>
        <dbReference type="ARBA" id="ARBA00004442"/>
    </source>
</evidence>
<reference evidence="7 8" key="1">
    <citation type="submission" date="2015-04" db="EMBL/GenBank/DDBJ databases">
        <authorList>
            <person name="Syromyatnikov M.Y."/>
            <person name="Popov V.N."/>
        </authorList>
    </citation>
    <scope>NUCLEOTIDE SEQUENCE [LARGE SCALE GENOMIC DNA]</scope>
    <source>
        <strain evidence="7 8">CECT 5292</strain>
    </source>
</reference>
<evidence type="ECO:0000256" key="6">
    <source>
        <dbReference type="SAM" id="Coils"/>
    </source>
</evidence>
<keyword evidence="6" id="KW-0175">Coiled coil</keyword>
<keyword evidence="2" id="KW-1134">Transmembrane beta strand</keyword>
<dbReference type="InterPro" id="IPR051906">
    <property type="entry name" value="TolC-like"/>
</dbReference>